<protein>
    <recommendedName>
        <fullName evidence="4">Ubiquitin-like protease family profile domain-containing protein</fullName>
    </recommendedName>
</protein>
<evidence type="ECO:0000256" key="1">
    <source>
        <dbReference type="SAM" id="MobiDB-lite"/>
    </source>
</evidence>
<evidence type="ECO:0008006" key="4">
    <source>
        <dbReference type="Google" id="ProtNLM"/>
    </source>
</evidence>
<dbReference type="SUPFAM" id="SSF54001">
    <property type="entry name" value="Cysteine proteinases"/>
    <property type="match status" value="1"/>
</dbReference>
<feature type="compositionally biased region" description="Low complexity" evidence="1">
    <location>
        <begin position="210"/>
        <end position="230"/>
    </location>
</feature>
<dbReference type="EMBL" id="JACVVK020000666">
    <property type="protein sequence ID" value="KAK7457989.1"/>
    <property type="molecule type" value="Genomic_DNA"/>
</dbReference>
<evidence type="ECO:0000313" key="2">
    <source>
        <dbReference type="EMBL" id="KAK7457989.1"/>
    </source>
</evidence>
<name>A0ABD0J4M7_9CAEN</name>
<reference evidence="2 3" key="1">
    <citation type="journal article" date="2023" name="Sci. Data">
        <title>Genome assembly of the Korean intertidal mud-creeper Batillaria attramentaria.</title>
        <authorList>
            <person name="Patra A.K."/>
            <person name="Ho P.T."/>
            <person name="Jun S."/>
            <person name="Lee S.J."/>
            <person name="Kim Y."/>
            <person name="Won Y.J."/>
        </authorList>
    </citation>
    <scope>NUCLEOTIDE SEQUENCE [LARGE SCALE GENOMIC DNA]</scope>
    <source>
        <strain evidence="2">Wonlab-2016</strain>
    </source>
</reference>
<dbReference type="InterPro" id="IPR038765">
    <property type="entry name" value="Papain-like_cys_pep_sf"/>
</dbReference>
<keyword evidence="3" id="KW-1185">Reference proteome</keyword>
<dbReference type="Proteomes" id="UP001519460">
    <property type="component" value="Unassembled WGS sequence"/>
</dbReference>
<dbReference type="AlphaFoldDB" id="A0ABD0J4M7"/>
<sequence length="354" mass="40586">MRGWEIDRVLRQDVHTNKVFQGVYPRDTLPLTVHLKKPAAFVVNTDRLTGQGEHWVAIYIDEHGRGEYFDSFGLPPTYPELINFLNRHCWYHRHNPQVLQSVTSRVCGMYVVYYIMQKARGQTLWRLLAPFDPRYPWRNDKLVSDEQQVCFCHPLSRSNAGSHRQYTETDTGDLKSTRRGFTLLPEEFNQLLSISSAILRDVFAVTPVSDQQWQQEEQQQETPQQPDTRQMVPPTPTPSPLMQRRETTTMTKPPKKRLRLHIPAIATTTAPPAATEGQEICLPDTQPQLYAQHIDTIVNQLLNGDETMSGYGQTEQSLSCHSPALNTLASKTDPQEKKKMLDAKFDNAVKVLFS</sequence>
<dbReference type="Gene3D" id="3.40.395.10">
    <property type="entry name" value="Adenoviral Proteinase, Chain A"/>
    <property type="match status" value="1"/>
</dbReference>
<evidence type="ECO:0000313" key="3">
    <source>
        <dbReference type="Proteomes" id="UP001519460"/>
    </source>
</evidence>
<proteinExistence type="predicted"/>
<comment type="caution">
    <text evidence="2">The sequence shown here is derived from an EMBL/GenBank/DDBJ whole genome shotgun (WGS) entry which is preliminary data.</text>
</comment>
<gene>
    <name evidence="2" type="ORF">BaRGS_00039134</name>
</gene>
<accession>A0ABD0J4M7</accession>
<organism evidence="2 3">
    <name type="scientific">Batillaria attramentaria</name>
    <dbReference type="NCBI Taxonomy" id="370345"/>
    <lineage>
        <taxon>Eukaryota</taxon>
        <taxon>Metazoa</taxon>
        <taxon>Spiralia</taxon>
        <taxon>Lophotrochozoa</taxon>
        <taxon>Mollusca</taxon>
        <taxon>Gastropoda</taxon>
        <taxon>Caenogastropoda</taxon>
        <taxon>Sorbeoconcha</taxon>
        <taxon>Cerithioidea</taxon>
        <taxon>Batillariidae</taxon>
        <taxon>Batillaria</taxon>
    </lineage>
</organism>
<feature type="region of interest" description="Disordered" evidence="1">
    <location>
        <begin position="210"/>
        <end position="258"/>
    </location>
</feature>